<keyword evidence="1" id="KW-0472">Membrane</keyword>
<keyword evidence="3" id="KW-1185">Reference proteome</keyword>
<evidence type="ECO:0000313" key="3">
    <source>
        <dbReference type="Proteomes" id="UP001321479"/>
    </source>
</evidence>
<dbReference type="Proteomes" id="UP001321479">
    <property type="component" value="Segment"/>
</dbReference>
<protein>
    <submittedName>
        <fullName evidence="2">Uncharacterized protein</fullName>
    </submittedName>
</protein>
<feature type="transmembrane region" description="Helical" evidence="1">
    <location>
        <begin position="20"/>
        <end position="39"/>
    </location>
</feature>
<proteinExistence type="predicted"/>
<dbReference type="RefSeq" id="YP_010841131.1">
    <property type="nucleotide sequence ID" value="NC_079139.1"/>
</dbReference>
<keyword evidence="1" id="KW-1133">Transmembrane helix</keyword>
<keyword evidence="1" id="KW-0812">Transmembrane</keyword>
<dbReference type="EMBL" id="AP024483">
    <property type="protein sequence ID" value="BCS82523.1"/>
    <property type="molecule type" value="Genomic_DNA"/>
</dbReference>
<dbReference type="GeneID" id="80557728"/>
<feature type="transmembrane region" description="Helical" evidence="1">
    <location>
        <begin position="60"/>
        <end position="83"/>
    </location>
</feature>
<name>A0ABM7NQT8_9VIRU</name>
<accession>A0ABM7NQT8</accession>
<evidence type="ECO:0000256" key="1">
    <source>
        <dbReference type="SAM" id="Phobius"/>
    </source>
</evidence>
<sequence>MYLLASLIFSFKSVTFTCHFHFFIFNKFIIIITCIFTFYEHMSSYKIRITMCSYRYFFHWNSNANIFIITHYLIYLIANIPLINLIN</sequence>
<organism evidence="2 3">
    <name type="scientific">Cotonvirus japonicus</name>
    <dbReference type="NCBI Taxonomy" id="2811091"/>
    <lineage>
        <taxon>Viruses</taxon>
        <taxon>Varidnaviria</taxon>
        <taxon>Bamfordvirae</taxon>
        <taxon>Nucleocytoviricota</taxon>
        <taxon>Megaviricetes</taxon>
        <taxon>Imitervirales</taxon>
        <taxon>Mimiviridae</taxon>
        <taxon>Megamimivirinae</taxon>
        <taxon>Cotonvirus</taxon>
        <taxon>Cotonvirus japonicum</taxon>
    </lineage>
</organism>
<reference evidence="2 3" key="1">
    <citation type="submission" date="2021-02" db="EMBL/GenBank/DDBJ databases">
        <title>Cotonvirus japonicus, which uses Golgi apparatus of host cells for its virion factory, phylogenetically links tailed tupanvirus and icosahedral mimivirus.</title>
        <authorList>
            <person name="Takahashi H."/>
            <person name="Fukaya S."/>
            <person name="Song C."/>
            <person name="Murata K."/>
            <person name="Takemura M."/>
        </authorList>
    </citation>
    <scope>NUCLEOTIDE SEQUENCE [LARGE SCALE GENOMIC DNA]</scope>
</reference>
<evidence type="ECO:0000313" key="2">
    <source>
        <dbReference type="EMBL" id="BCS82523.1"/>
    </source>
</evidence>